<feature type="transmembrane region" description="Helical" evidence="2">
    <location>
        <begin position="102"/>
        <end position="125"/>
    </location>
</feature>
<dbReference type="Gene3D" id="1.20.144.10">
    <property type="entry name" value="Phosphatidic acid phosphatase type 2/haloperoxidase"/>
    <property type="match status" value="1"/>
</dbReference>
<keyword evidence="2" id="KW-1133">Transmembrane helix</keyword>
<reference evidence="4" key="1">
    <citation type="journal article" date="2016" name="Ticks Tick Borne Dis.">
        <title>De novo assembly and annotation of the salivary gland transcriptome of Rhipicephalus appendiculatus male and female ticks during blood feeding.</title>
        <authorList>
            <person name="de Castro M.H."/>
            <person name="de Klerk D."/>
            <person name="Pienaar R."/>
            <person name="Latif A.A."/>
            <person name="Rees D.J."/>
            <person name="Mans B.J."/>
        </authorList>
    </citation>
    <scope>NUCLEOTIDE SEQUENCE</scope>
    <source>
        <tissue evidence="4">Salivary glands</tissue>
    </source>
</reference>
<organism evidence="4">
    <name type="scientific">Rhipicephalus appendiculatus</name>
    <name type="common">Brown ear tick</name>
    <dbReference type="NCBI Taxonomy" id="34631"/>
    <lineage>
        <taxon>Eukaryota</taxon>
        <taxon>Metazoa</taxon>
        <taxon>Ecdysozoa</taxon>
        <taxon>Arthropoda</taxon>
        <taxon>Chelicerata</taxon>
        <taxon>Arachnida</taxon>
        <taxon>Acari</taxon>
        <taxon>Parasitiformes</taxon>
        <taxon>Ixodida</taxon>
        <taxon>Ixodoidea</taxon>
        <taxon>Ixodidae</taxon>
        <taxon>Rhipicephalinae</taxon>
        <taxon>Rhipicephalus</taxon>
        <taxon>Rhipicephalus</taxon>
    </lineage>
</organism>
<dbReference type="PANTHER" id="PTHR14969:SF13">
    <property type="entry name" value="AT30094P"/>
    <property type="match status" value="1"/>
</dbReference>
<feature type="region of interest" description="Disordered" evidence="1">
    <location>
        <begin position="1"/>
        <end position="31"/>
    </location>
</feature>
<dbReference type="SUPFAM" id="SSF48317">
    <property type="entry name" value="Acid phosphatase/Vanadium-dependent haloperoxidase"/>
    <property type="match status" value="1"/>
</dbReference>
<feature type="compositionally biased region" description="Basic and acidic residues" evidence="1">
    <location>
        <begin position="1"/>
        <end position="29"/>
    </location>
</feature>
<dbReference type="InterPro" id="IPR000326">
    <property type="entry name" value="PAP2/HPO"/>
</dbReference>
<dbReference type="EMBL" id="GEDV01006335">
    <property type="protein sequence ID" value="JAP82222.1"/>
    <property type="molecule type" value="Transcribed_RNA"/>
</dbReference>
<dbReference type="Pfam" id="PF01569">
    <property type="entry name" value="PAP2"/>
    <property type="match status" value="1"/>
</dbReference>
<feature type="domain" description="Phosphatidic acid phosphatase type 2/haloperoxidase" evidence="3">
    <location>
        <begin position="104"/>
        <end position="208"/>
    </location>
</feature>
<proteinExistence type="predicted"/>
<evidence type="ECO:0000313" key="4">
    <source>
        <dbReference type="EMBL" id="JAP82222.1"/>
    </source>
</evidence>
<keyword evidence="2" id="KW-0812">Transmembrane</keyword>
<accession>A0A131YUK6</accession>
<name>A0A131YUK6_RHIAP</name>
<sequence>MKRVTEKMASNADDRLRDDVDSDSGKKDLPPPGWKRNRILLIMRGVDEVISSHLFLAATESSPLAKYRRTLSMFEMSAHFAIWFGGLIFLMWFFSIDVALRTFLFNVFLALLIDVVLVAVLKAVARRRRPGVSREQYEREPQSSNLSFPSGFTSRAFLVTLIVVKHSHLFPLFKLPFLVWCIAVAICKLLMGRQFLGDSLAGAILGYIEYHWIVNPLWLSEGAASFFFNTFNALEEPTYDSML</sequence>
<evidence type="ECO:0000256" key="1">
    <source>
        <dbReference type="SAM" id="MobiDB-lite"/>
    </source>
</evidence>
<feature type="transmembrane region" description="Helical" evidence="2">
    <location>
        <begin position="170"/>
        <end position="191"/>
    </location>
</feature>
<dbReference type="PANTHER" id="PTHR14969">
    <property type="entry name" value="SPHINGOSINE-1-PHOSPHATE PHOSPHOHYDROLASE"/>
    <property type="match status" value="1"/>
</dbReference>
<dbReference type="AlphaFoldDB" id="A0A131YUK6"/>
<dbReference type="InterPro" id="IPR036938">
    <property type="entry name" value="PAP2/HPO_sf"/>
</dbReference>
<evidence type="ECO:0000256" key="2">
    <source>
        <dbReference type="SAM" id="Phobius"/>
    </source>
</evidence>
<evidence type="ECO:0000259" key="3">
    <source>
        <dbReference type="Pfam" id="PF01569"/>
    </source>
</evidence>
<protein>
    <submittedName>
        <fullName evidence="4">Presqualene diphosphate phosphatase</fullName>
    </submittedName>
</protein>
<feature type="transmembrane region" description="Helical" evidence="2">
    <location>
        <begin position="76"/>
        <end position="96"/>
    </location>
</feature>
<dbReference type="GO" id="GO:0042392">
    <property type="term" value="F:sphingosine-1-phosphate phosphatase activity"/>
    <property type="evidence" value="ECO:0007669"/>
    <property type="project" value="TreeGrafter"/>
</dbReference>
<keyword evidence="2" id="KW-0472">Membrane</keyword>